<feature type="domain" description="RRM" evidence="8">
    <location>
        <begin position="114"/>
        <end position="193"/>
    </location>
</feature>
<evidence type="ECO:0000313" key="10">
    <source>
        <dbReference type="Proteomes" id="UP001165120"/>
    </source>
</evidence>
<accession>A0A9W6WEU5</accession>
<dbReference type="FunFam" id="3.30.70.330:FF:000505">
    <property type="entry name" value="Splicing factor 3B subunit 4"/>
    <property type="match status" value="1"/>
</dbReference>
<comment type="caution">
    <text evidence="9">The sequence shown here is derived from an EMBL/GenBank/DDBJ whole genome shotgun (WGS) entry which is preliminary data.</text>
</comment>
<sequence length="263" mass="29451">MGNQDCTIYIGNIDPQVTEQLLFELISHISPVVSIKMPKDRITELHQGYGFVELRTSDDAEYVKQIYSGLRLYNKPLKISRATQDDNNNSSRSNGGGNNNTSGSINSSFIGIGAILYIGNLDELVDEKILFETFSNFGNLISNPIIERDNITGKSKNFGFISYDSFESSDKAIKEMNGKLILNKQIKLDYAFKSNGKNREKHGDKSERLLAEKAKLNNFNLKASNSSSQQTSTNSNINNNNNNNHNKHNNNNNNNSFQNIRLG</sequence>
<dbReference type="AlphaFoldDB" id="A0A9W6WEU5"/>
<dbReference type="GO" id="GO:0071011">
    <property type="term" value="C:precatalytic spliceosome"/>
    <property type="evidence" value="ECO:0007669"/>
    <property type="project" value="TreeGrafter"/>
</dbReference>
<feature type="compositionally biased region" description="Low complexity" evidence="7">
    <location>
        <begin position="87"/>
        <end position="100"/>
    </location>
</feature>
<dbReference type="SMART" id="SM00360">
    <property type="entry name" value="RRM"/>
    <property type="match status" value="2"/>
</dbReference>
<dbReference type="GO" id="GO:0000398">
    <property type="term" value="P:mRNA splicing, via spliceosome"/>
    <property type="evidence" value="ECO:0007669"/>
    <property type="project" value="UniProtKB-ARBA"/>
</dbReference>
<dbReference type="Proteomes" id="UP001165120">
    <property type="component" value="Unassembled WGS sequence"/>
</dbReference>
<dbReference type="InterPro" id="IPR012677">
    <property type="entry name" value="Nucleotide-bd_a/b_plait_sf"/>
</dbReference>
<feature type="region of interest" description="Disordered" evidence="7">
    <location>
        <begin position="81"/>
        <end position="100"/>
    </location>
</feature>
<proteinExistence type="inferred from homology"/>
<dbReference type="InterPro" id="IPR035979">
    <property type="entry name" value="RBD_domain_sf"/>
</dbReference>
<dbReference type="PANTHER" id="PTHR48030">
    <property type="entry name" value="SPLICING FACTOR 3B SUBUNIT 4"/>
    <property type="match status" value="1"/>
</dbReference>
<name>A0A9W6WEU5_CANBO</name>
<gene>
    <name evidence="9" type="ORF">Cboi02_000081500</name>
</gene>
<evidence type="ECO:0000313" key="9">
    <source>
        <dbReference type="EMBL" id="GME67391.1"/>
    </source>
</evidence>
<dbReference type="GO" id="GO:0003723">
    <property type="term" value="F:RNA binding"/>
    <property type="evidence" value="ECO:0007669"/>
    <property type="project" value="UniProtKB-UniRule"/>
</dbReference>
<reference evidence="9" key="1">
    <citation type="submission" date="2023-04" db="EMBL/GenBank/DDBJ databases">
        <title>Candida boidinii NBRC 10035.</title>
        <authorList>
            <person name="Ichikawa N."/>
            <person name="Sato H."/>
            <person name="Tonouchi N."/>
        </authorList>
    </citation>
    <scope>NUCLEOTIDE SEQUENCE</scope>
    <source>
        <strain evidence="9">NBRC 10035</strain>
    </source>
</reference>
<evidence type="ECO:0000256" key="5">
    <source>
        <dbReference type="ARBA" id="ARBA00023242"/>
    </source>
</evidence>
<evidence type="ECO:0000259" key="8">
    <source>
        <dbReference type="PROSITE" id="PS50102"/>
    </source>
</evidence>
<feature type="compositionally biased region" description="Low complexity" evidence="7">
    <location>
        <begin position="224"/>
        <end position="256"/>
    </location>
</feature>
<dbReference type="GO" id="GO:0048026">
    <property type="term" value="P:positive regulation of mRNA splicing, via spliceosome"/>
    <property type="evidence" value="ECO:0007669"/>
    <property type="project" value="TreeGrafter"/>
</dbReference>
<dbReference type="InterPro" id="IPR052084">
    <property type="entry name" value="SF3B4_spliceosome_assoc"/>
</dbReference>
<organism evidence="9 10">
    <name type="scientific">Candida boidinii</name>
    <name type="common">Yeast</name>
    <dbReference type="NCBI Taxonomy" id="5477"/>
    <lineage>
        <taxon>Eukaryota</taxon>
        <taxon>Fungi</taxon>
        <taxon>Dikarya</taxon>
        <taxon>Ascomycota</taxon>
        <taxon>Saccharomycotina</taxon>
        <taxon>Pichiomycetes</taxon>
        <taxon>Pichiales</taxon>
        <taxon>Pichiaceae</taxon>
        <taxon>Ogataea</taxon>
        <taxon>Ogataea/Candida clade</taxon>
    </lineage>
</organism>
<dbReference type="SUPFAM" id="SSF54928">
    <property type="entry name" value="RNA-binding domain, RBD"/>
    <property type="match status" value="1"/>
</dbReference>
<feature type="region of interest" description="Disordered" evidence="7">
    <location>
        <begin position="220"/>
        <end position="263"/>
    </location>
</feature>
<dbReference type="Pfam" id="PF00076">
    <property type="entry name" value="RRM_1"/>
    <property type="match status" value="2"/>
</dbReference>
<keyword evidence="4 6" id="KW-0694">RNA-binding</keyword>
<evidence type="ECO:0000256" key="3">
    <source>
        <dbReference type="ARBA" id="ARBA00022737"/>
    </source>
</evidence>
<keyword evidence="5" id="KW-0539">Nucleus</keyword>
<dbReference type="FunFam" id="3.30.70.330:FF:000895">
    <property type="entry name" value="Hsh49p"/>
    <property type="match status" value="1"/>
</dbReference>
<comment type="subcellular location">
    <subcellularLocation>
        <location evidence="1">Nucleus</location>
    </subcellularLocation>
</comment>
<dbReference type="GO" id="GO:0005686">
    <property type="term" value="C:U2 snRNP"/>
    <property type="evidence" value="ECO:0007669"/>
    <property type="project" value="UniProtKB-ARBA"/>
</dbReference>
<comment type="similarity">
    <text evidence="2">Belongs to the SF3B4 family.</text>
</comment>
<evidence type="ECO:0000256" key="7">
    <source>
        <dbReference type="SAM" id="MobiDB-lite"/>
    </source>
</evidence>
<dbReference type="InterPro" id="IPR000504">
    <property type="entry name" value="RRM_dom"/>
</dbReference>
<evidence type="ECO:0000256" key="4">
    <source>
        <dbReference type="ARBA" id="ARBA00022884"/>
    </source>
</evidence>
<evidence type="ECO:0000256" key="6">
    <source>
        <dbReference type="PROSITE-ProRule" id="PRU00176"/>
    </source>
</evidence>
<dbReference type="PROSITE" id="PS50102">
    <property type="entry name" value="RRM"/>
    <property type="match status" value="2"/>
</dbReference>
<evidence type="ECO:0000256" key="1">
    <source>
        <dbReference type="ARBA" id="ARBA00004123"/>
    </source>
</evidence>
<evidence type="ECO:0000256" key="2">
    <source>
        <dbReference type="ARBA" id="ARBA00008363"/>
    </source>
</evidence>
<dbReference type="GO" id="GO:0005730">
    <property type="term" value="C:nucleolus"/>
    <property type="evidence" value="ECO:0007669"/>
    <property type="project" value="TreeGrafter"/>
</dbReference>
<dbReference type="EMBL" id="BSXN01000164">
    <property type="protein sequence ID" value="GME67391.1"/>
    <property type="molecule type" value="Genomic_DNA"/>
</dbReference>
<keyword evidence="3" id="KW-0677">Repeat</keyword>
<dbReference type="PANTHER" id="PTHR48030:SF3">
    <property type="entry name" value="SPLICING FACTOR 3B SUBUNIT 4"/>
    <property type="match status" value="1"/>
</dbReference>
<feature type="domain" description="RRM" evidence="8">
    <location>
        <begin position="6"/>
        <end position="84"/>
    </location>
</feature>
<dbReference type="Gene3D" id="3.30.70.330">
    <property type="match status" value="2"/>
</dbReference>
<keyword evidence="10" id="KW-1185">Reference proteome</keyword>
<protein>
    <submittedName>
        <fullName evidence="9">Unnamed protein product</fullName>
    </submittedName>
</protein>